<dbReference type="SUPFAM" id="SSF56112">
    <property type="entry name" value="Protein kinase-like (PK-like)"/>
    <property type="match status" value="1"/>
</dbReference>
<organism evidence="14 15">
    <name type="scientific">Candidatus Mediterraneibacter gallistercoris</name>
    <dbReference type="NCBI Taxonomy" id="2838671"/>
    <lineage>
        <taxon>Bacteria</taxon>
        <taxon>Bacillati</taxon>
        <taxon>Bacillota</taxon>
        <taxon>Clostridia</taxon>
        <taxon>Lachnospirales</taxon>
        <taxon>Lachnospiraceae</taxon>
        <taxon>Mediterraneibacter</taxon>
    </lineage>
</organism>
<keyword evidence="11" id="KW-0472">Membrane</keyword>
<dbReference type="Proteomes" id="UP000823895">
    <property type="component" value="Unassembled WGS sequence"/>
</dbReference>
<evidence type="ECO:0000259" key="12">
    <source>
        <dbReference type="PROSITE" id="PS50011"/>
    </source>
</evidence>
<dbReference type="Pfam" id="PF03793">
    <property type="entry name" value="PASTA"/>
    <property type="match status" value="4"/>
</dbReference>
<keyword evidence="5 14" id="KW-0418">Kinase</keyword>
<proteinExistence type="predicted"/>
<dbReference type="CDD" id="cd14014">
    <property type="entry name" value="STKc_PknB_like"/>
    <property type="match status" value="1"/>
</dbReference>
<dbReference type="InterPro" id="IPR008271">
    <property type="entry name" value="Ser/Thr_kinase_AS"/>
</dbReference>
<feature type="region of interest" description="Disordered" evidence="10">
    <location>
        <begin position="415"/>
        <end position="442"/>
    </location>
</feature>
<evidence type="ECO:0000256" key="5">
    <source>
        <dbReference type="ARBA" id="ARBA00022777"/>
    </source>
</evidence>
<dbReference type="PROSITE" id="PS50011">
    <property type="entry name" value="PROTEIN_KINASE_DOM"/>
    <property type="match status" value="1"/>
</dbReference>
<dbReference type="InterPro" id="IPR011009">
    <property type="entry name" value="Kinase-like_dom_sf"/>
</dbReference>
<dbReference type="CDD" id="cd06577">
    <property type="entry name" value="PASTA_pknB"/>
    <property type="match status" value="4"/>
</dbReference>
<evidence type="ECO:0000256" key="9">
    <source>
        <dbReference type="PROSITE-ProRule" id="PRU10141"/>
    </source>
</evidence>
<dbReference type="InterPro" id="IPR005543">
    <property type="entry name" value="PASTA_dom"/>
</dbReference>
<keyword evidence="6 9" id="KW-0067">ATP-binding</keyword>
<keyword evidence="3" id="KW-0808">Transferase</keyword>
<dbReference type="SUPFAM" id="SSF54184">
    <property type="entry name" value="Penicillin-binding protein 2x (pbp-2x), c-terminal domain"/>
    <property type="match status" value="1"/>
</dbReference>
<dbReference type="SMART" id="SM00220">
    <property type="entry name" value="S_TKc"/>
    <property type="match status" value="1"/>
</dbReference>
<dbReference type="FunFam" id="3.30.200.20:FF:000035">
    <property type="entry name" value="Serine/threonine protein kinase Stk1"/>
    <property type="match status" value="1"/>
</dbReference>
<evidence type="ECO:0000256" key="1">
    <source>
        <dbReference type="ARBA" id="ARBA00012513"/>
    </source>
</evidence>
<gene>
    <name evidence="14" type="primary">pknB</name>
    <name evidence="14" type="ORF">H9756_12715</name>
</gene>
<dbReference type="PROSITE" id="PS00108">
    <property type="entry name" value="PROTEIN_KINASE_ST"/>
    <property type="match status" value="1"/>
</dbReference>
<dbReference type="GO" id="GO:0004674">
    <property type="term" value="F:protein serine/threonine kinase activity"/>
    <property type="evidence" value="ECO:0007669"/>
    <property type="project" value="UniProtKB-KW"/>
</dbReference>
<dbReference type="EC" id="2.7.11.1" evidence="1"/>
<dbReference type="NCBIfam" id="NF033483">
    <property type="entry name" value="PknB_PASTA_kin"/>
    <property type="match status" value="1"/>
</dbReference>
<comment type="caution">
    <text evidence="14">The sequence shown here is derived from an EMBL/GenBank/DDBJ whole genome shotgun (WGS) entry which is preliminary data.</text>
</comment>
<feature type="domain" description="Protein kinase" evidence="12">
    <location>
        <begin position="12"/>
        <end position="272"/>
    </location>
</feature>
<feature type="transmembrane region" description="Helical" evidence="11">
    <location>
        <begin position="360"/>
        <end position="384"/>
    </location>
</feature>
<feature type="domain" description="PASTA" evidence="13">
    <location>
        <begin position="532"/>
        <end position="598"/>
    </location>
</feature>
<dbReference type="Gene3D" id="3.30.10.20">
    <property type="match status" value="4"/>
</dbReference>
<keyword evidence="2" id="KW-0723">Serine/threonine-protein kinase</keyword>
<dbReference type="PROSITE" id="PS51178">
    <property type="entry name" value="PASTA"/>
    <property type="match status" value="4"/>
</dbReference>
<evidence type="ECO:0000256" key="8">
    <source>
        <dbReference type="ARBA" id="ARBA00048679"/>
    </source>
</evidence>
<dbReference type="PANTHER" id="PTHR43289:SF34">
    <property type="entry name" value="SERINE_THREONINE-PROTEIN KINASE YBDM-RELATED"/>
    <property type="match status" value="1"/>
</dbReference>
<protein>
    <recommendedName>
        <fullName evidence="1">non-specific serine/threonine protein kinase</fullName>
        <ecNumber evidence="1">2.7.11.1</ecNumber>
    </recommendedName>
</protein>
<evidence type="ECO:0000256" key="10">
    <source>
        <dbReference type="SAM" id="MobiDB-lite"/>
    </source>
</evidence>
<evidence type="ECO:0000256" key="3">
    <source>
        <dbReference type="ARBA" id="ARBA00022679"/>
    </source>
</evidence>
<evidence type="ECO:0000256" key="11">
    <source>
        <dbReference type="SAM" id="Phobius"/>
    </source>
</evidence>
<comment type="catalytic activity">
    <reaction evidence="8">
        <text>L-seryl-[protein] + ATP = O-phospho-L-seryl-[protein] + ADP + H(+)</text>
        <dbReference type="Rhea" id="RHEA:17989"/>
        <dbReference type="Rhea" id="RHEA-COMP:9863"/>
        <dbReference type="Rhea" id="RHEA-COMP:11604"/>
        <dbReference type="ChEBI" id="CHEBI:15378"/>
        <dbReference type="ChEBI" id="CHEBI:29999"/>
        <dbReference type="ChEBI" id="CHEBI:30616"/>
        <dbReference type="ChEBI" id="CHEBI:83421"/>
        <dbReference type="ChEBI" id="CHEBI:456216"/>
        <dbReference type="EC" id="2.7.11.1"/>
    </reaction>
</comment>
<name>A0A9D2P8D9_9FIRM</name>
<feature type="domain" description="PASTA" evidence="13">
    <location>
        <begin position="393"/>
        <end position="461"/>
    </location>
</feature>
<feature type="domain" description="PASTA" evidence="13">
    <location>
        <begin position="601"/>
        <end position="668"/>
    </location>
</feature>
<sequence length="698" mass="74992">MIKEGVILGKRYEILGRIGSGGMADVYKGKDHKLNRFVAIKVLKSDYRSDEVFIKKFLSEAQAAAGLMHPNVVNVYDVGQDRGLYYMVMELVEGITLKDYIEKKGRLSAKETVSIAIQMVTGLQAAHNHHIIHRDIKPQNIIISKDGKVKVTDFGIARATTSTQTISTSVMGSVHYTSPEQARGGVVDERSDIYSIGITLYEMVTGHVPFDGDSTVSVALKHLQEQITSPAEEVEDLPYSLECIIMKCTQKSPDLRYHDCASLLLDLKRSLVDPDGDFVVLGAGAGVDTDRTVVMSPEELEKMQKRQYDAGEEAEDYDEDGEDDYDEEDEDEEEDDYDDKRQDRRRRNNVNNDTKRIMKILMIVAGVVVALLVLFLVANAAGFFSGPGLTRQEEEAVKVPDLRGKTEEEARAALKDTGLGLTVENDPQPSNQYDEGEIMSQDPAPGDEVAAHTTIKVVLSSGEEAETTKVPNVVGKSESEAEELIQKANLIVVHGDAQYSDDVEEGDVISSDPTPGTEVDEGTEVTIVVSLGSQPATVPNLRGKTASAAESALANAGLSGSSSEDYSDSVPEGQVISQSIDPGEKVDKGTTVSYVVSLGPETTYVTVPGLGGYTESVARQRLEDAGLSVGTVSEAYSSTVGKGYVIDQTASPGSSVEAGTSVGFTVSLGPEPQQEDPSSGGDTDTGTGTDTDTGETTE</sequence>
<dbReference type="PANTHER" id="PTHR43289">
    <property type="entry name" value="MITOGEN-ACTIVATED PROTEIN KINASE KINASE KINASE 20-RELATED"/>
    <property type="match status" value="1"/>
</dbReference>
<dbReference type="Pfam" id="PF00069">
    <property type="entry name" value="Pkinase"/>
    <property type="match status" value="1"/>
</dbReference>
<evidence type="ECO:0000313" key="15">
    <source>
        <dbReference type="Proteomes" id="UP000823895"/>
    </source>
</evidence>
<reference evidence="14" key="2">
    <citation type="submission" date="2021-04" db="EMBL/GenBank/DDBJ databases">
        <authorList>
            <person name="Gilroy R."/>
        </authorList>
    </citation>
    <scope>NUCLEOTIDE SEQUENCE</scope>
    <source>
        <strain evidence="14">CHK165-2605</strain>
    </source>
</reference>
<evidence type="ECO:0000259" key="13">
    <source>
        <dbReference type="PROSITE" id="PS51178"/>
    </source>
</evidence>
<evidence type="ECO:0000256" key="2">
    <source>
        <dbReference type="ARBA" id="ARBA00022527"/>
    </source>
</evidence>
<dbReference type="AlphaFoldDB" id="A0A9D2P8D9"/>
<comment type="catalytic activity">
    <reaction evidence="7">
        <text>L-threonyl-[protein] + ATP = O-phospho-L-threonyl-[protein] + ADP + H(+)</text>
        <dbReference type="Rhea" id="RHEA:46608"/>
        <dbReference type="Rhea" id="RHEA-COMP:11060"/>
        <dbReference type="Rhea" id="RHEA-COMP:11605"/>
        <dbReference type="ChEBI" id="CHEBI:15378"/>
        <dbReference type="ChEBI" id="CHEBI:30013"/>
        <dbReference type="ChEBI" id="CHEBI:30616"/>
        <dbReference type="ChEBI" id="CHEBI:61977"/>
        <dbReference type="ChEBI" id="CHEBI:456216"/>
        <dbReference type="EC" id="2.7.11.1"/>
    </reaction>
</comment>
<keyword evidence="4 9" id="KW-0547">Nucleotide-binding</keyword>
<keyword evidence="11" id="KW-0812">Transmembrane</keyword>
<feature type="binding site" evidence="9">
    <location>
        <position position="41"/>
    </location>
    <ligand>
        <name>ATP</name>
        <dbReference type="ChEBI" id="CHEBI:30616"/>
    </ligand>
</feature>
<reference evidence="14" key="1">
    <citation type="journal article" date="2021" name="PeerJ">
        <title>Extensive microbial diversity within the chicken gut microbiome revealed by metagenomics and culture.</title>
        <authorList>
            <person name="Gilroy R."/>
            <person name="Ravi A."/>
            <person name="Getino M."/>
            <person name="Pursley I."/>
            <person name="Horton D.L."/>
            <person name="Alikhan N.F."/>
            <person name="Baker D."/>
            <person name="Gharbi K."/>
            <person name="Hall N."/>
            <person name="Watson M."/>
            <person name="Adriaenssens E.M."/>
            <person name="Foster-Nyarko E."/>
            <person name="Jarju S."/>
            <person name="Secka A."/>
            <person name="Antonio M."/>
            <person name="Oren A."/>
            <person name="Chaudhuri R.R."/>
            <person name="La Ragione R."/>
            <person name="Hildebrand F."/>
            <person name="Pallen M.J."/>
        </authorList>
    </citation>
    <scope>NUCLEOTIDE SEQUENCE</scope>
    <source>
        <strain evidence="14">CHK165-2605</strain>
    </source>
</reference>
<feature type="region of interest" description="Disordered" evidence="10">
    <location>
        <begin position="292"/>
        <end position="347"/>
    </location>
</feature>
<keyword evidence="11" id="KW-1133">Transmembrane helix</keyword>
<dbReference type="FunFam" id="1.10.510.10:FF:000021">
    <property type="entry name" value="Serine/threonine protein kinase"/>
    <property type="match status" value="1"/>
</dbReference>
<dbReference type="Gene3D" id="1.10.510.10">
    <property type="entry name" value="Transferase(Phosphotransferase) domain 1"/>
    <property type="match status" value="1"/>
</dbReference>
<accession>A0A9D2P8D9</accession>
<feature type="compositionally biased region" description="Basic and acidic residues" evidence="10">
    <location>
        <begin position="299"/>
        <end position="309"/>
    </location>
</feature>
<feature type="compositionally biased region" description="Low complexity" evidence="10">
    <location>
        <begin position="680"/>
        <end position="691"/>
    </location>
</feature>
<dbReference type="SMART" id="SM00740">
    <property type="entry name" value="PASTA"/>
    <property type="match status" value="4"/>
</dbReference>
<dbReference type="InterPro" id="IPR000719">
    <property type="entry name" value="Prot_kinase_dom"/>
</dbReference>
<evidence type="ECO:0000256" key="4">
    <source>
        <dbReference type="ARBA" id="ARBA00022741"/>
    </source>
</evidence>
<feature type="region of interest" description="Disordered" evidence="10">
    <location>
        <begin position="650"/>
        <end position="698"/>
    </location>
</feature>
<evidence type="ECO:0000256" key="7">
    <source>
        <dbReference type="ARBA" id="ARBA00047899"/>
    </source>
</evidence>
<dbReference type="GO" id="GO:0005524">
    <property type="term" value="F:ATP binding"/>
    <property type="evidence" value="ECO:0007669"/>
    <property type="project" value="UniProtKB-UniRule"/>
</dbReference>
<dbReference type="EMBL" id="DWWI01000267">
    <property type="protein sequence ID" value="HJC44514.1"/>
    <property type="molecule type" value="Genomic_DNA"/>
</dbReference>
<feature type="domain" description="PASTA" evidence="13">
    <location>
        <begin position="464"/>
        <end position="531"/>
    </location>
</feature>
<evidence type="ECO:0000256" key="6">
    <source>
        <dbReference type="ARBA" id="ARBA00022840"/>
    </source>
</evidence>
<dbReference type="PROSITE" id="PS00107">
    <property type="entry name" value="PROTEIN_KINASE_ATP"/>
    <property type="match status" value="1"/>
</dbReference>
<dbReference type="InterPro" id="IPR017441">
    <property type="entry name" value="Protein_kinase_ATP_BS"/>
</dbReference>
<feature type="compositionally biased region" description="Polar residues" evidence="10">
    <location>
        <begin position="650"/>
        <end position="664"/>
    </location>
</feature>
<feature type="compositionally biased region" description="Acidic residues" evidence="10">
    <location>
        <begin position="310"/>
        <end position="337"/>
    </location>
</feature>
<evidence type="ECO:0000313" key="14">
    <source>
        <dbReference type="EMBL" id="HJC44514.1"/>
    </source>
</evidence>
<dbReference type="Gene3D" id="3.30.200.20">
    <property type="entry name" value="Phosphorylase Kinase, domain 1"/>
    <property type="match status" value="1"/>
</dbReference>